<dbReference type="EMBL" id="JADBHS010000010">
    <property type="protein sequence ID" value="MBE2986712.1"/>
    <property type="molecule type" value="Genomic_DNA"/>
</dbReference>
<evidence type="ECO:0000313" key="4">
    <source>
        <dbReference type="Proteomes" id="UP000650616"/>
    </source>
</evidence>
<keyword evidence="4" id="KW-1185">Reference proteome</keyword>
<gene>
    <name evidence="2" type="ORF">CCAL12919_06155</name>
    <name evidence="3" type="ORF">CCAL9337_07605</name>
</gene>
<dbReference type="GO" id="GO:0030170">
    <property type="term" value="F:pyridoxal phosphate binding"/>
    <property type="evidence" value="ECO:0007669"/>
    <property type="project" value="InterPro"/>
</dbReference>
<proteinExistence type="predicted"/>
<comment type="caution">
    <text evidence="3">The sequence shown here is derived from an EMBL/GenBank/DDBJ whole genome shotgun (WGS) entry which is preliminary data.</text>
</comment>
<evidence type="ECO:0000313" key="2">
    <source>
        <dbReference type="EMBL" id="MBE2986712.1"/>
    </source>
</evidence>
<dbReference type="SUPFAM" id="SSF50800">
    <property type="entry name" value="PK beta-barrel domain-like"/>
    <property type="match status" value="1"/>
</dbReference>
<protein>
    <submittedName>
        <fullName evidence="3">MOSC domain-containing protein</fullName>
    </submittedName>
</protein>
<accession>A0AAW3ZT98</accession>
<dbReference type="RefSeq" id="WP_170016831.1">
    <property type="nucleotide sequence ID" value="NZ_JADBHR010000016.1"/>
</dbReference>
<dbReference type="InterPro" id="IPR011037">
    <property type="entry name" value="Pyrv_Knase-like_insert_dom_sf"/>
</dbReference>
<evidence type="ECO:0000259" key="1">
    <source>
        <dbReference type="PROSITE" id="PS51340"/>
    </source>
</evidence>
<dbReference type="PROSITE" id="PS51340">
    <property type="entry name" value="MOSC"/>
    <property type="match status" value="1"/>
</dbReference>
<dbReference type="EMBL" id="LIWG01000010">
    <property type="protein sequence ID" value="MBE3608584.1"/>
    <property type="molecule type" value="Genomic_DNA"/>
</dbReference>
<dbReference type="Pfam" id="PF03473">
    <property type="entry name" value="MOSC"/>
    <property type="match status" value="1"/>
</dbReference>
<dbReference type="Gene3D" id="2.40.33.20">
    <property type="entry name" value="PK beta-barrel domain-like"/>
    <property type="match status" value="1"/>
</dbReference>
<name>A0AAW3ZT98_9BACT</name>
<dbReference type="AlphaFoldDB" id="A0AAW3ZT98"/>
<dbReference type="InterPro" id="IPR005302">
    <property type="entry name" value="MoCF_Sase_C"/>
</dbReference>
<dbReference type="GO" id="GO:0003824">
    <property type="term" value="F:catalytic activity"/>
    <property type="evidence" value="ECO:0007669"/>
    <property type="project" value="InterPro"/>
</dbReference>
<dbReference type="GO" id="GO:0030151">
    <property type="term" value="F:molybdenum ion binding"/>
    <property type="evidence" value="ECO:0007669"/>
    <property type="project" value="InterPro"/>
</dbReference>
<reference evidence="2 5" key="2">
    <citation type="submission" date="2020-10" db="EMBL/GenBank/DDBJ databases">
        <title>Campylobacter californiensis sp. nov. isolated from cattle and feral swine in California.</title>
        <authorList>
            <person name="Miller W.G."/>
        </authorList>
    </citation>
    <scope>NUCLEOTIDE SEQUENCE [LARGE SCALE GENOMIC DNA]</scope>
    <source>
        <strain evidence="2 5">RM12919</strain>
    </source>
</reference>
<sequence length="228" mass="25939">MAILKALLIGGVKDYGFEFAKDTLNKPWKTAMFKSAQTGEVFANELGFVGDSVADRKHHGGVKKAIFANSYENYAEWEKFLEFKNLPFGAMGENLTISGLDENSVCVGDIHQIGTLILRVTQPRKPCFKLSKRWLNEDMASEIFKTGRTGWYYEVLKAGSCKAGDEIRVVKAQNSLSIMQINRLFYAPNENLELMERFLALEVLPSTWHDDIKRRMDGVYDTSYMRNL</sequence>
<evidence type="ECO:0000313" key="5">
    <source>
        <dbReference type="Proteomes" id="UP001318760"/>
    </source>
</evidence>
<dbReference type="Proteomes" id="UP000650616">
    <property type="component" value="Unassembled WGS sequence"/>
</dbReference>
<feature type="domain" description="MOSC" evidence="1">
    <location>
        <begin position="35"/>
        <end position="170"/>
    </location>
</feature>
<dbReference type="Proteomes" id="UP001318760">
    <property type="component" value="Unassembled WGS sequence"/>
</dbReference>
<dbReference type="PANTHER" id="PTHR30212:SF2">
    <property type="entry name" value="PROTEIN YIIM"/>
    <property type="match status" value="1"/>
</dbReference>
<reference evidence="3 4" key="1">
    <citation type="submission" date="2015-08" db="EMBL/GenBank/DDBJ databases">
        <title>Comparative genomics of the Campylobacter concisus group.</title>
        <authorList>
            <person name="Yee E."/>
            <person name="Chapman M.H."/>
            <person name="Huynh S."/>
            <person name="Bono J.L."/>
            <person name="On S.L."/>
            <person name="St Leger J."/>
            <person name="Foster G."/>
            <person name="Parker C.T."/>
            <person name="Miller W.G."/>
        </authorList>
    </citation>
    <scope>NUCLEOTIDE SEQUENCE [LARGE SCALE GENOMIC DNA]</scope>
    <source>
        <strain evidence="3 4">RM9337</strain>
    </source>
</reference>
<evidence type="ECO:0000313" key="3">
    <source>
        <dbReference type="EMBL" id="MBE3608584.1"/>
    </source>
</evidence>
<dbReference type="PANTHER" id="PTHR30212">
    <property type="entry name" value="PROTEIN YIIM"/>
    <property type="match status" value="1"/>
</dbReference>
<dbReference type="InterPro" id="IPR052353">
    <property type="entry name" value="Benzoxazolinone_Detox_Enz"/>
</dbReference>
<organism evidence="3 4">
    <name type="scientific">Campylobacter californiensis</name>
    <dbReference type="NCBI Taxonomy" id="1032243"/>
    <lineage>
        <taxon>Bacteria</taxon>
        <taxon>Pseudomonadati</taxon>
        <taxon>Campylobacterota</taxon>
        <taxon>Epsilonproteobacteria</taxon>
        <taxon>Campylobacterales</taxon>
        <taxon>Campylobacteraceae</taxon>
        <taxon>Campylobacter</taxon>
    </lineage>
</organism>